<name>A0ACC2WXV5_9TREE</name>
<gene>
    <name evidence="1" type="ORF">QFC24_006771</name>
</gene>
<keyword evidence="2" id="KW-1185">Reference proteome</keyword>
<proteinExistence type="predicted"/>
<dbReference type="Proteomes" id="UP001234202">
    <property type="component" value="Unassembled WGS sequence"/>
</dbReference>
<reference evidence="1" key="1">
    <citation type="submission" date="2023-04" db="EMBL/GenBank/DDBJ databases">
        <title>Draft Genome sequencing of Naganishia species isolated from polar environments using Oxford Nanopore Technology.</title>
        <authorList>
            <person name="Leo P."/>
            <person name="Venkateswaran K."/>
        </authorList>
    </citation>
    <scope>NUCLEOTIDE SEQUENCE</scope>
    <source>
        <strain evidence="1">DBVPG 5303</strain>
    </source>
</reference>
<dbReference type="EMBL" id="JASBWV010000038">
    <property type="protein sequence ID" value="KAJ9116256.1"/>
    <property type="molecule type" value="Genomic_DNA"/>
</dbReference>
<evidence type="ECO:0000313" key="1">
    <source>
        <dbReference type="EMBL" id="KAJ9116256.1"/>
    </source>
</evidence>
<accession>A0ACC2WXV5</accession>
<sequence>MLVGTGILLIHEWRQRRPELLGLRLGVCGCKRVGAEVRLASISASAKLIIDVVSQSASRQDPTPPLVKASITPIEALQTLNAPIPAPLLNGNGIQTQTVDNSIPAIKAYLEYKGYDADPEQAIMLASMSALLRKTKMAQYFLGADEPWVLLRDTFNTEFDLQCHQLYAFLARDRRAE</sequence>
<organism evidence="1 2">
    <name type="scientific">Naganishia onofrii</name>
    <dbReference type="NCBI Taxonomy" id="1851511"/>
    <lineage>
        <taxon>Eukaryota</taxon>
        <taxon>Fungi</taxon>
        <taxon>Dikarya</taxon>
        <taxon>Basidiomycota</taxon>
        <taxon>Agaricomycotina</taxon>
        <taxon>Tremellomycetes</taxon>
        <taxon>Filobasidiales</taxon>
        <taxon>Filobasidiaceae</taxon>
        <taxon>Naganishia</taxon>
    </lineage>
</organism>
<evidence type="ECO:0000313" key="2">
    <source>
        <dbReference type="Proteomes" id="UP001234202"/>
    </source>
</evidence>
<protein>
    <submittedName>
        <fullName evidence="1">Uncharacterized protein</fullName>
    </submittedName>
</protein>
<comment type="caution">
    <text evidence="1">The sequence shown here is derived from an EMBL/GenBank/DDBJ whole genome shotgun (WGS) entry which is preliminary data.</text>
</comment>